<keyword evidence="2" id="KW-1185">Reference proteome</keyword>
<sequence>MKFIIITNNPKIYEKYNGSLEIEYLENKSHFDVLIYTRDKIHMGHKLLSHPLSGSVKPNETPYKSILISENSGKMDVDSLILIENSIFTYEKFQNISKIPNWNEQVLDDFMVVDLSLIENTLNNLEFTEIID</sequence>
<protein>
    <submittedName>
        <fullName evidence="1">GrdX protein</fullName>
    </submittedName>
</protein>
<gene>
    <name evidence="1" type="ORF">E4100_04870</name>
</gene>
<dbReference type="InterPro" id="IPR047735">
    <property type="entry name" value="GrdX-like"/>
</dbReference>
<accession>A0A4Z0D697</accession>
<dbReference type="RefSeq" id="WP_135270923.1">
    <property type="nucleotide sequence ID" value="NZ_SRIB01000005.1"/>
</dbReference>
<dbReference type="Proteomes" id="UP000298381">
    <property type="component" value="Unassembled WGS sequence"/>
</dbReference>
<name>A0A4Z0D697_9FIRM</name>
<comment type="caution">
    <text evidence="1">The sequence shown here is derived from an EMBL/GenBank/DDBJ whole genome shotgun (WGS) entry which is preliminary data.</text>
</comment>
<dbReference type="EMBL" id="SRIB01000005">
    <property type="protein sequence ID" value="TFZ40405.1"/>
    <property type="molecule type" value="Genomic_DNA"/>
</dbReference>
<dbReference type="NCBIfam" id="NF038093">
    <property type="entry name" value="GrdX"/>
    <property type="match status" value="1"/>
</dbReference>
<reference evidence="1 2" key="1">
    <citation type="submission" date="2019-03" db="EMBL/GenBank/DDBJ databases">
        <title>Draft genome sequence data and analysis of a Fermenting Bacterium, Soehngenia longevitae strain 1933PT, isolated from petroleum reservoir in Azerbaijan.</title>
        <authorList>
            <person name="Grouzdev D.S."/>
            <person name="Bidzhieva S.K."/>
            <person name="Sokolova D.S."/>
            <person name="Tourova T.P."/>
            <person name="Poltaraus A.B."/>
            <person name="Nazina T.N."/>
        </authorList>
    </citation>
    <scope>NUCLEOTIDE SEQUENCE [LARGE SCALE GENOMIC DNA]</scope>
    <source>
        <strain evidence="1 2">1933P</strain>
    </source>
</reference>
<evidence type="ECO:0000313" key="1">
    <source>
        <dbReference type="EMBL" id="TFZ40405.1"/>
    </source>
</evidence>
<dbReference type="OrthoDB" id="9815289at2"/>
<organism evidence="1 2">
    <name type="scientific">Soehngenia longivitae</name>
    <dbReference type="NCBI Taxonomy" id="2562294"/>
    <lineage>
        <taxon>Bacteria</taxon>
        <taxon>Bacillati</taxon>
        <taxon>Bacillota</taxon>
        <taxon>Tissierellia</taxon>
        <taxon>Tissierellales</taxon>
        <taxon>Tissierellaceae</taxon>
        <taxon>Soehngenia</taxon>
    </lineage>
</organism>
<evidence type="ECO:0000313" key="2">
    <source>
        <dbReference type="Proteomes" id="UP000298381"/>
    </source>
</evidence>
<proteinExistence type="predicted"/>
<dbReference type="AlphaFoldDB" id="A0A4Z0D697"/>